<dbReference type="EMBL" id="GBRH01200423">
    <property type="protein sequence ID" value="JAD97472.1"/>
    <property type="molecule type" value="Transcribed_RNA"/>
</dbReference>
<accession>A0A0A9EN51</accession>
<protein>
    <submittedName>
        <fullName evidence="2">Uncharacterized protein</fullName>
    </submittedName>
</protein>
<evidence type="ECO:0000256" key="1">
    <source>
        <dbReference type="SAM" id="MobiDB-lite"/>
    </source>
</evidence>
<proteinExistence type="predicted"/>
<reference evidence="2" key="1">
    <citation type="submission" date="2014-09" db="EMBL/GenBank/DDBJ databases">
        <authorList>
            <person name="Magalhaes I.L.F."/>
            <person name="Oliveira U."/>
            <person name="Santos F.R."/>
            <person name="Vidigal T.H.D.A."/>
            <person name="Brescovit A.D."/>
            <person name="Santos A.J."/>
        </authorList>
    </citation>
    <scope>NUCLEOTIDE SEQUENCE</scope>
    <source>
        <tissue evidence="2">Shoot tissue taken approximately 20 cm above the soil surface</tissue>
    </source>
</reference>
<dbReference type="AlphaFoldDB" id="A0A0A9EN51"/>
<sequence length="21" mass="2423">MRLISSRVGVPRTWKKNEPPA</sequence>
<reference evidence="2" key="2">
    <citation type="journal article" date="2015" name="Data Brief">
        <title>Shoot transcriptome of the giant reed, Arundo donax.</title>
        <authorList>
            <person name="Barrero R.A."/>
            <person name="Guerrero F.D."/>
            <person name="Moolhuijzen P."/>
            <person name="Goolsby J.A."/>
            <person name="Tidwell J."/>
            <person name="Bellgard S.E."/>
            <person name="Bellgard M.I."/>
        </authorList>
    </citation>
    <scope>NUCLEOTIDE SEQUENCE</scope>
    <source>
        <tissue evidence="2">Shoot tissue taken approximately 20 cm above the soil surface</tissue>
    </source>
</reference>
<name>A0A0A9EN51_ARUDO</name>
<feature type="region of interest" description="Disordered" evidence="1">
    <location>
        <begin position="1"/>
        <end position="21"/>
    </location>
</feature>
<organism evidence="2">
    <name type="scientific">Arundo donax</name>
    <name type="common">Giant reed</name>
    <name type="synonym">Donax arundinaceus</name>
    <dbReference type="NCBI Taxonomy" id="35708"/>
    <lineage>
        <taxon>Eukaryota</taxon>
        <taxon>Viridiplantae</taxon>
        <taxon>Streptophyta</taxon>
        <taxon>Embryophyta</taxon>
        <taxon>Tracheophyta</taxon>
        <taxon>Spermatophyta</taxon>
        <taxon>Magnoliopsida</taxon>
        <taxon>Liliopsida</taxon>
        <taxon>Poales</taxon>
        <taxon>Poaceae</taxon>
        <taxon>PACMAD clade</taxon>
        <taxon>Arundinoideae</taxon>
        <taxon>Arundineae</taxon>
        <taxon>Arundo</taxon>
    </lineage>
</organism>
<evidence type="ECO:0000313" key="2">
    <source>
        <dbReference type="EMBL" id="JAD97472.1"/>
    </source>
</evidence>